<keyword evidence="1" id="KW-1133">Transmembrane helix</keyword>
<evidence type="ECO:0000313" key="2">
    <source>
        <dbReference type="EMBL" id="MBU5337353.1"/>
    </source>
</evidence>
<dbReference type="EMBL" id="JAHLOQ010000050">
    <property type="protein sequence ID" value="MBU5337353.1"/>
    <property type="molecule type" value="Genomic_DNA"/>
</dbReference>
<dbReference type="PANTHER" id="PTHR41309">
    <property type="entry name" value="MEMBRANE PROTEIN-RELATED"/>
    <property type="match status" value="1"/>
</dbReference>
<dbReference type="Proteomes" id="UP001196301">
    <property type="component" value="Unassembled WGS sequence"/>
</dbReference>
<feature type="transmembrane region" description="Helical" evidence="1">
    <location>
        <begin position="116"/>
        <end position="139"/>
    </location>
</feature>
<reference evidence="2 3" key="1">
    <citation type="submission" date="2021-06" db="EMBL/GenBank/DDBJ databases">
        <authorList>
            <person name="Sun Q."/>
            <person name="Li D."/>
        </authorList>
    </citation>
    <scope>NUCLEOTIDE SEQUENCE [LARGE SCALE GENOMIC DNA]</scope>
    <source>
        <strain evidence="2 3">N19</strain>
    </source>
</reference>
<organism evidence="2 3">
    <name type="scientific">Intestinibacter bartlettii</name>
    <dbReference type="NCBI Taxonomy" id="261299"/>
    <lineage>
        <taxon>Bacteria</taxon>
        <taxon>Bacillati</taxon>
        <taxon>Bacillota</taxon>
        <taxon>Clostridia</taxon>
        <taxon>Peptostreptococcales</taxon>
        <taxon>Peptostreptococcaceae</taxon>
        <taxon>Intestinibacter</taxon>
    </lineage>
</organism>
<dbReference type="PANTHER" id="PTHR41309:SF2">
    <property type="entry name" value="MEMBRANE PROTEIN"/>
    <property type="match status" value="1"/>
</dbReference>
<sequence>MKGLLIKDILNLKNYMKQLILVFIFFVAYGIFLKNGTFVGSMTTMMLSMQVITTMSYDEYAKWDKYALTMNINRKDVVLSKYVFFIICIVAGIIIGDIVSLAINSFADVPLSIQEILMISITIPCIFAILFSIVIPIVFKVGVEKARVVMMAVFFIPAILVFAVVKMAQKANIPMPDEATLDMMFKFGLVGVIILTILIVFASYKISLSIYNKKEF</sequence>
<keyword evidence="1" id="KW-0472">Membrane</keyword>
<dbReference type="Pfam" id="PF13346">
    <property type="entry name" value="ABC2_membrane_5"/>
    <property type="match status" value="1"/>
</dbReference>
<feature type="transmembrane region" description="Helical" evidence="1">
    <location>
        <begin position="78"/>
        <end position="104"/>
    </location>
</feature>
<accession>A0ABS6E152</accession>
<evidence type="ECO:0000313" key="3">
    <source>
        <dbReference type="Proteomes" id="UP001196301"/>
    </source>
</evidence>
<keyword evidence="3" id="KW-1185">Reference proteome</keyword>
<gene>
    <name evidence="2" type="ORF">KQI20_12955</name>
</gene>
<dbReference type="RefSeq" id="WP_216571976.1">
    <property type="nucleotide sequence ID" value="NZ_JAHLOQ010000050.1"/>
</dbReference>
<name>A0ABS6E152_9FIRM</name>
<feature type="transmembrane region" description="Helical" evidence="1">
    <location>
        <begin position="146"/>
        <end position="165"/>
    </location>
</feature>
<dbReference type="InterPro" id="IPR025699">
    <property type="entry name" value="ABC2_memb-like"/>
</dbReference>
<feature type="transmembrane region" description="Helical" evidence="1">
    <location>
        <begin position="12"/>
        <end position="32"/>
    </location>
</feature>
<evidence type="ECO:0000256" key="1">
    <source>
        <dbReference type="SAM" id="Phobius"/>
    </source>
</evidence>
<proteinExistence type="predicted"/>
<feature type="transmembrane region" description="Helical" evidence="1">
    <location>
        <begin position="185"/>
        <end position="204"/>
    </location>
</feature>
<comment type="caution">
    <text evidence="2">The sequence shown here is derived from an EMBL/GenBank/DDBJ whole genome shotgun (WGS) entry which is preliminary data.</text>
</comment>
<keyword evidence="1" id="KW-0812">Transmembrane</keyword>
<protein>
    <submittedName>
        <fullName evidence="2">ABC-2 transporter permease</fullName>
    </submittedName>
</protein>